<dbReference type="STRING" id="7209.A0A1I7V5H4"/>
<feature type="domain" description="DUF1758" evidence="1">
    <location>
        <begin position="64"/>
        <end position="217"/>
    </location>
</feature>
<accession>A0A1I7V5H4</accession>
<sequence>MKTTRCFHCKSFHKSALCNRHDTNAIQMNKSKEKVEPMYITNSVTDQKDPQEKTILLLRKEVSVINLEAPEIETQALVLFDQGMQLSFVPKDLANRLSLQRITEEDISIASFGDKLPKNYYSMKAKVDVKILGKEIIICEVYIKDYLTNKLQVMRVSEKDISSLTKYDQLDGLKSYWKQPDILQGTDYMSKFIEWSETQELKSGFLLVQTKVGPILNGIGYINNNNSMSAISVETVVACGTKVNKDHNIDRFWNLELMGI</sequence>
<evidence type="ECO:0000313" key="2">
    <source>
        <dbReference type="Proteomes" id="UP000095285"/>
    </source>
</evidence>
<proteinExistence type="predicted"/>
<reference evidence="3" key="2">
    <citation type="submission" date="2016-11" db="UniProtKB">
        <authorList>
            <consortium name="WormBaseParasite"/>
        </authorList>
    </citation>
    <scope>IDENTIFICATION</scope>
</reference>
<keyword evidence="2" id="KW-1185">Reference proteome</keyword>
<dbReference type="Pfam" id="PF05585">
    <property type="entry name" value="DUF1758"/>
    <property type="match status" value="1"/>
</dbReference>
<protein>
    <submittedName>
        <fullName evidence="3">DUF1758 domain-containing protein</fullName>
    </submittedName>
</protein>
<name>A0A1I7V5H4_LOALO</name>
<dbReference type="InterPro" id="IPR008737">
    <property type="entry name" value="DUF1758"/>
</dbReference>
<dbReference type="Proteomes" id="UP000095285">
    <property type="component" value="Unassembled WGS sequence"/>
</dbReference>
<dbReference type="AlphaFoldDB" id="A0A1I7V5H4"/>
<evidence type="ECO:0000259" key="1">
    <source>
        <dbReference type="Pfam" id="PF05585"/>
    </source>
</evidence>
<reference evidence="2" key="1">
    <citation type="submission" date="2012-04" db="EMBL/GenBank/DDBJ databases">
        <title>The Genome Sequence of Loa loa.</title>
        <authorList>
            <consortium name="The Broad Institute Genome Sequencing Platform"/>
            <consortium name="Broad Institute Genome Sequencing Center for Infectious Disease"/>
            <person name="Nutman T.B."/>
            <person name="Fink D.L."/>
            <person name="Russ C."/>
            <person name="Young S."/>
            <person name="Zeng Q."/>
            <person name="Gargeya S."/>
            <person name="Alvarado L."/>
            <person name="Berlin A."/>
            <person name="Chapman S.B."/>
            <person name="Chen Z."/>
            <person name="Freedman E."/>
            <person name="Gellesch M."/>
            <person name="Goldberg J."/>
            <person name="Griggs A."/>
            <person name="Gujja S."/>
            <person name="Heilman E.R."/>
            <person name="Heiman D."/>
            <person name="Howarth C."/>
            <person name="Mehta T."/>
            <person name="Neiman D."/>
            <person name="Pearson M."/>
            <person name="Roberts A."/>
            <person name="Saif S."/>
            <person name="Shea T."/>
            <person name="Shenoy N."/>
            <person name="Sisk P."/>
            <person name="Stolte C."/>
            <person name="Sykes S."/>
            <person name="White J."/>
            <person name="Yandava C."/>
            <person name="Haas B."/>
            <person name="Henn M.R."/>
            <person name="Nusbaum C."/>
            <person name="Birren B."/>
        </authorList>
    </citation>
    <scope>NUCLEOTIDE SEQUENCE [LARGE SCALE GENOMIC DNA]</scope>
</reference>
<evidence type="ECO:0000313" key="3">
    <source>
        <dbReference type="WBParaSite" id="EN70_10094"/>
    </source>
</evidence>
<organism evidence="2 3">
    <name type="scientific">Loa loa</name>
    <name type="common">Eye worm</name>
    <name type="synonym">Filaria loa</name>
    <dbReference type="NCBI Taxonomy" id="7209"/>
    <lineage>
        <taxon>Eukaryota</taxon>
        <taxon>Metazoa</taxon>
        <taxon>Ecdysozoa</taxon>
        <taxon>Nematoda</taxon>
        <taxon>Chromadorea</taxon>
        <taxon>Rhabditida</taxon>
        <taxon>Spirurina</taxon>
        <taxon>Spiruromorpha</taxon>
        <taxon>Filarioidea</taxon>
        <taxon>Onchocercidae</taxon>
        <taxon>Loa</taxon>
    </lineage>
</organism>
<dbReference type="WBParaSite" id="EN70_10094">
    <property type="protein sequence ID" value="EN70_10094"/>
    <property type="gene ID" value="EN70_10094"/>
</dbReference>